<keyword evidence="1" id="KW-0472">Membrane</keyword>
<dbReference type="Proteomes" id="UP001614338">
    <property type="component" value="Unassembled WGS sequence"/>
</dbReference>
<keyword evidence="1" id="KW-0812">Transmembrane</keyword>
<keyword evidence="3" id="KW-1185">Reference proteome</keyword>
<evidence type="ECO:0000313" key="3">
    <source>
        <dbReference type="Proteomes" id="UP001614338"/>
    </source>
</evidence>
<name>A0ABW8BTM3_9GAMM</name>
<protein>
    <submittedName>
        <fullName evidence="2">Uncharacterized protein</fullName>
    </submittedName>
</protein>
<organism evidence="2 3">
    <name type="scientific">Vreelandella lionensis</name>
    <dbReference type="NCBI Taxonomy" id="1144478"/>
    <lineage>
        <taxon>Bacteria</taxon>
        <taxon>Pseudomonadati</taxon>
        <taxon>Pseudomonadota</taxon>
        <taxon>Gammaproteobacteria</taxon>
        <taxon>Oceanospirillales</taxon>
        <taxon>Halomonadaceae</taxon>
        <taxon>Vreelandella</taxon>
    </lineage>
</organism>
<proteinExistence type="predicted"/>
<keyword evidence="1" id="KW-1133">Transmembrane helix</keyword>
<dbReference type="RefSeq" id="WP_399843258.1">
    <property type="nucleotide sequence ID" value="NZ_JBITWC010000007.1"/>
</dbReference>
<evidence type="ECO:0000256" key="1">
    <source>
        <dbReference type="SAM" id="Phobius"/>
    </source>
</evidence>
<accession>A0ABW8BTM3</accession>
<dbReference type="EMBL" id="JBITWC010000007">
    <property type="protein sequence ID" value="MFI8749602.1"/>
    <property type="molecule type" value="Genomic_DNA"/>
</dbReference>
<gene>
    <name evidence="2" type="ORF">ACIGG6_06300</name>
</gene>
<evidence type="ECO:0000313" key="2">
    <source>
        <dbReference type="EMBL" id="MFI8749602.1"/>
    </source>
</evidence>
<feature type="transmembrane region" description="Helical" evidence="1">
    <location>
        <begin position="84"/>
        <end position="103"/>
    </location>
</feature>
<reference evidence="2 3" key="1">
    <citation type="submission" date="2024-10" db="EMBL/GenBank/DDBJ databases">
        <title>The Natural Products Discovery Center: Release of the First 8490 Sequenced Strains for Exploring Actinobacteria Biosynthetic Diversity.</title>
        <authorList>
            <person name="Kalkreuter E."/>
            <person name="Kautsar S.A."/>
            <person name="Yang D."/>
            <person name="Bader C.D."/>
            <person name="Teijaro C.N."/>
            <person name="Fluegel L."/>
            <person name="Davis C.M."/>
            <person name="Simpson J.R."/>
            <person name="Lauterbach L."/>
            <person name="Steele A.D."/>
            <person name="Gui C."/>
            <person name="Meng S."/>
            <person name="Li G."/>
            <person name="Viehrig K."/>
            <person name="Ye F."/>
            <person name="Su P."/>
            <person name="Kiefer A.F."/>
            <person name="Nichols A."/>
            <person name="Cepeda A.J."/>
            <person name="Yan W."/>
            <person name="Fan B."/>
            <person name="Jiang Y."/>
            <person name="Adhikari A."/>
            <person name="Zheng C.-J."/>
            <person name="Schuster L."/>
            <person name="Cowan T.M."/>
            <person name="Smanski M.J."/>
            <person name="Chevrette M.G."/>
            <person name="De Carvalho L.P.S."/>
            <person name="Shen B."/>
        </authorList>
    </citation>
    <scope>NUCLEOTIDE SEQUENCE [LARGE SCALE GENOMIC DNA]</scope>
    <source>
        <strain evidence="2 3">NPDC077409</strain>
    </source>
</reference>
<sequence>MDNIKKVYLWIIKSIRSLDDTVCEQFESVVGKSNDDTTKNLYKIFRFALIATLIVFLVNLLLRADFLPSSNWKLGEFADFFGGILNPILTFLMFIGLIITIVVQKTELALAREEFSRTANSLHEQSRFSKNKCLKIHSLVFLKYMLTL</sequence>
<feature type="transmembrane region" description="Helical" evidence="1">
    <location>
        <begin position="44"/>
        <end position="64"/>
    </location>
</feature>
<comment type="caution">
    <text evidence="2">The sequence shown here is derived from an EMBL/GenBank/DDBJ whole genome shotgun (WGS) entry which is preliminary data.</text>
</comment>